<accession>A0A9P6CFP0</accession>
<dbReference type="EMBL" id="MU150254">
    <property type="protein sequence ID" value="KAF9464346.1"/>
    <property type="molecule type" value="Genomic_DNA"/>
</dbReference>
<proteinExistence type="predicted"/>
<dbReference type="Proteomes" id="UP000807353">
    <property type="component" value="Unassembled WGS sequence"/>
</dbReference>
<evidence type="ECO:0000313" key="2">
    <source>
        <dbReference type="Proteomes" id="UP000807353"/>
    </source>
</evidence>
<name>A0A9P6CFP0_9AGAR</name>
<comment type="caution">
    <text evidence="1">The sequence shown here is derived from an EMBL/GenBank/DDBJ whole genome shotgun (WGS) entry which is preliminary data.</text>
</comment>
<reference evidence="1" key="1">
    <citation type="submission" date="2020-11" db="EMBL/GenBank/DDBJ databases">
        <authorList>
            <consortium name="DOE Joint Genome Institute"/>
            <person name="Ahrendt S."/>
            <person name="Riley R."/>
            <person name="Andreopoulos W."/>
            <person name="Labutti K."/>
            <person name="Pangilinan J."/>
            <person name="Ruiz-Duenas F.J."/>
            <person name="Barrasa J.M."/>
            <person name="Sanchez-Garcia M."/>
            <person name="Camarero S."/>
            <person name="Miyauchi S."/>
            <person name="Serrano A."/>
            <person name="Linde D."/>
            <person name="Babiker R."/>
            <person name="Drula E."/>
            <person name="Ayuso-Fernandez I."/>
            <person name="Pacheco R."/>
            <person name="Padilla G."/>
            <person name="Ferreira P."/>
            <person name="Barriuso J."/>
            <person name="Kellner H."/>
            <person name="Castanera R."/>
            <person name="Alfaro M."/>
            <person name="Ramirez L."/>
            <person name="Pisabarro A.G."/>
            <person name="Kuo A."/>
            <person name="Tritt A."/>
            <person name="Lipzen A."/>
            <person name="He G."/>
            <person name="Yan M."/>
            <person name="Ng V."/>
            <person name="Cullen D."/>
            <person name="Martin F."/>
            <person name="Rosso M.-N."/>
            <person name="Henrissat B."/>
            <person name="Hibbett D."/>
            <person name="Martinez A.T."/>
            <person name="Grigoriev I.V."/>
        </authorList>
    </citation>
    <scope>NUCLEOTIDE SEQUENCE</scope>
    <source>
        <strain evidence="1">CBS 247.69</strain>
    </source>
</reference>
<sequence length="88" mass="10048">MPIYHLLSHPKAQILIVTPRPIFASTPAPNTPIRSGGHMSSNEYLELRDQIFLARGRRTIETFSERVGLTCSSTLSRAQRPWCDKNRR</sequence>
<protein>
    <submittedName>
        <fullName evidence="1">Uncharacterized protein</fullName>
    </submittedName>
</protein>
<evidence type="ECO:0000313" key="1">
    <source>
        <dbReference type="EMBL" id="KAF9464346.1"/>
    </source>
</evidence>
<organism evidence="1 2">
    <name type="scientific">Collybia nuda</name>
    <dbReference type="NCBI Taxonomy" id="64659"/>
    <lineage>
        <taxon>Eukaryota</taxon>
        <taxon>Fungi</taxon>
        <taxon>Dikarya</taxon>
        <taxon>Basidiomycota</taxon>
        <taxon>Agaricomycotina</taxon>
        <taxon>Agaricomycetes</taxon>
        <taxon>Agaricomycetidae</taxon>
        <taxon>Agaricales</taxon>
        <taxon>Tricholomatineae</taxon>
        <taxon>Clitocybaceae</taxon>
        <taxon>Collybia</taxon>
    </lineage>
</organism>
<gene>
    <name evidence="1" type="ORF">BDZ94DRAFT_485333</name>
</gene>
<dbReference type="AlphaFoldDB" id="A0A9P6CFP0"/>
<keyword evidence="2" id="KW-1185">Reference proteome</keyword>